<feature type="signal peptide" evidence="2">
    <location>
        <begin position="1"/>
        <end position="29"/>
    </location>
</feature>
<comment type="caution">
    <text evidence="4">The sequence shown here is derived from an EMBL/GenBank/DDBJ whole genome shotgun (WGS) entry which is preliminary data.</text>
</comment>
<dbReference type="PANTHER" id="PTHR33734">
    <property type="entry name" value="LYSM DOMAIN-CONTAINING GPI-ANCHORED PROTEIN 2"/>
    <property type="match status" value="1"/>
</dbReference>
<dbReference type="InterPro" id="IPR008258">
    <property type="entry name" value="Transglycosylase_SLT_dom_1"/>
</dbReference>
<feature type="domain" description="LysM" evidence="3">
    <location>
        <begin position="197"/>
        <end position="241"/>
    </location>
</feature>
<protein>
    <submittedName>
        <fullName evidence="4">LysM repeat protein</fullName>
    </submittedName>
</protein>
<dbReference type="SMART" id="SM00257">
    <property type="entry name" value="LysM"/>
    <property type="match status" value="3"/>
</dbReference>
<feature type="domain" description="LysM" evidence="3">
    <location>
        <begin position="124"/>
        <end position="168"/>
    </location>
</feature>
<dbReference type="SUPFAM" id="SSF54106">
    <property type="entry name" value="LysM domain"/>
    <property type="match status" value="3"/>
</dbReference>
<dbReference type="CDD" id="cd00118">
    <property type="entry name" value="LysM"/>
    <property type="match status" value="3"/>
</dbReference>
<dbReference type="SUPFAM" id="SSF53955">
    <property type="entry name" value="Lysozyme-like"/>
    <property type="match status" value="1"/>
</dbReference>
<reference evidence="4 5" key="1">
    <citation type="submission" date="2023-07" db="EMBL/GenBank/DDBJ databases">
        <title>Sequencing the genomes of 1000 actinobacteria strains.</title>
        <authorList>
            <person name="Klenk H.-P."/>
        </authorList>
    </citation>
    <scope>NUCLEOTIDE SEQUENCE [LARGE SCALE GENOMIC DNA]</scope>
    <source>
        <strain evidence="4 5">DSM 15539</strain>
    </source>
</reference>
<evidence type="ECO:0000259" key="3">
    <source>
        <dbReference type="PROSITE" id="PS51782"/>
    </source>
</evidence>
<dbReference type="InterPro" id="IPR036779">
    <property type="entry name" value="LysM_dom_sf"/>
</dbReference>
<evidence type="ECO:0000313" key="5">
    <source>
        <dbReference type="Proteomes" id="UP001266099"/>
    </source>
</evidence>
<evidence type="ECO:0000256" key="1">
    <source>
        <dbReference type="SAM" id="MobiDB-lite"/>
    </source>
</evidence>
<feature type="region of interest" description="Disordered" evidence="1">
    <location>
        <begin position="172"/>
        <end position="196"/>
    </location>
</feature>
<dbReference type="Gene3D" id="3.10.350.10">
    <property type="entry name" value="LysM domain"/>
    <property type="match status" value="3"/>
</dbReference>
<dbReference type="Gene3D" id="1.10.530.10">
    <property type="match status" value="1"/>
</dbReference>
<gene>
    <name evidence="4" type="ORF">J2S36_000416</name>
</gene>
<organism evidence="4 5">
    <name type="scientific">Arcanobacterium hippocoleae</name>
    <dbReference type="NCBI Taxonomy" id="149017"/>
    <lineage>
        <taxon>Bacteria</taxon>
        <taxon>Bacillati</taxon>
        <taxon>Actinomycetota</taxon>
        <taxon>Actinomycetes</taxon>
        <taxon>Actinomycetales</taxon>
        <taxon>Actinomycetaceae</taxon>
        <taxon>Arcanobacterium</taxon>
    </lineage>
</organism>
<keyword evidence="5" id="KW-1185">Reference proteome</keyword>
<feature type="chain" id="PRO_5045450033" evidence="2">
    <location>
        <begin position="30"/>
        <end position="426"/>
    </location>
</feature>
<dbReference type="InterPro" id="IPR018392">
    <property type="entry name" value="LysM"/>
</dbReference>
<dbReference type="Pfam" id="PF01476">
    <property type="entry name" value="LysM"/>
    <property type="match status" value="3"/>
</dbReference>
<dbReference type="Pfam" id="PF01464">
    <property type="entry name" value="SLT"/>
    <property type="match status" value="1"/>
</dbReference>
<accession>A0ABU1T0H2</accession>
<evidence type="ECO:0000313" key="4">
    <source>
        <dbReference type="EMBL" id="MDR6938873.1"/>
    </source>
</evidence>
<evidence type="ECO:0000256" key="2">
    <source>
        <dbReference type="SAM" id="SignalP"/>
    </source>
</evidence>
<dbReference type="CDD" id="cd00254">
    <property type="entry name" value="LT-like"/>
    <property type="match status" value="1"/>
</dbReference>
<dbReference type="RefSeq" id="WP_309955039.1">
    <property type="nucleotide sequence ID" value="NZ_JAVDUJ010000001.1"/>
</dbReference>
<dbReference type="EMBL" id="JAVDUJ010000001">
    <property type="protein sequence ID" value="MDR6938873.1"/>
    <property type="molecule type" value="Genomic_DNA"/>
</dbReference>
<dbReference type="Proteomes" id="UP001266099">
    <property type="component" value="Unassembled WGS sequence"/>
</dbReference>
<dbReference type="InterPro" id="IPR023346">
    <property type="entry name" value="Lysozyme-like_dom_sf"/>
</dbReference>
<feature type="domain" description="LysM" evidence="3">
    <location>
        <begin position="55"/>
        <end position="99"/>
    </location>
</feature>
<sequence>MVKQAAKGASAAIATATAFTLFAPATAQAAPNTVGSLALKAAINPATVKQTVTGLSYQVRHGDTLWAIAKRFNTTVSALEAANNINARNYIYAGQHLVIPSQQTPLASTRTAPATVVTASNTPLTHTVKAGDTLSALASRYGVTIAELIKLNGIKNPSLIYVGQVLKLTPGTTSGSNHAPTPAPAATPAKSQLSPSADYTVKAGDTLGAIARKFGTTVNALAQANGIKNPSLIYVGQKIRISGNSNTSTPSPTATTTANTPARKQLVKNNFPGYTYAEKTVAAANDNKYALNAMASIPSKQQVQQMIIATAQKMGVNPRLALAHAYTESGFDATAVSPANAIGVMQVIPSSGKWAGQMVGRQLNLLDPQDNIIAGVAIIRYLQANADSLEQGIAGYYQGLGGVRKYGMKSDTVRYVNKVKAAMQRF</sequence>
<name>A0ABU1T0H2_9ACTO</name>
<keyword evidence="2" id="KW-0732">Signal</keyword>
<dbReference type="PROSITE" id="PS51782">
    <property type="entry name" value="LYSM"/>
    <property type="match status" value="3"/>
</dbReference>
<dbReference type="PANTHER" id="PTHR33734:SF22">
    <property type="entry name" value="MEMBRANE-BOUND LYTIC MUREIN TRANSGLYCOSYLASE D"/>
    <property type="match status" value="1"/>
</dbReference>
<proteinExistence type="predicted"/>